<accession>S4UQ19</accession>
<proteinExistence type="evidence at transcript level"/>
<dbReference type="EMBL" id="JX422032">
    <property type="protein sequence ID" value="AGL40511.1"/>
    <property type="molecule type" value="mRNA"/>
</dbReference>
<evidence type="ECO:0000256" key="3">
    <source>
        <dbReference type="ARBA" id="ARBA00022525"/>
    </source>
</evidence>
<organism evidence="5">
    <name type="scientific">Moniliophthora perniciosa</name>
    <name type="common">Witches'-broom disease fungus</name>
    <name type="synonym">Marasmius perniciosus</name>
    <dbReference type="NCBI Taxonomy" id="153609"/>
    <lineage>
        <taxon>Eukaryota</taxon>
        <taxon>Fungi</taxon>
        <taxon>Dikarya</taxon>
        <taxon>Basidiomycota</taxon>
        <taxon>Agaricomycotina</taxon>
        <taxon>Agaricomycetes</taxon>
        <taxon>Agaricomycetidae</taxon>
        <taxon>Agaricales</taxon>
        <taxon>Marasmiineae</taxon>
        <taxon>Marasmiaceae</taxon>
        <taxon>Moniliophthora</taxon>
    </lineage>
</organism>
<keyword evidence="4" id="KW-0732">Signal</keyword>
<keyword evidence="3" id="KW-0964">Secreted</keyword>
<comment type="subcellular location">
    <subcellularLocation>
        <location evidence="1">Secreted</location>
    </subcellularLocation>
</comment>
<protein>
    <submittedName>
        <fullName evidence="5">Cerato-platanin 9</fullName>
    </submittedName>
</protein>
<evidence type="ECO:0000256" key="4">
    <source>
        <dbReference type="SAM" id="SignalP"/>
    </source>
</evidence>
<sequence length="142" mass="14504">MKFFALCSTLALVSSTMAVNLAWDDAYNDRAGSLNAVACSDGANGLETRFGFAVFGDIPTFPFVGGAPNIPGWNSSACGTCWALTFVNSTGTHTINFTAIDAGGSDFVTGRVALDLLTNGQAEQLGVIPVNATAVNASACGL</sequence>
<dbReference type="InterPro" id="IPR036908">
    <property type="entry name" value="RlpA-like_sf"/>
</dbReference>
<reference evidence="5" key="1">
    <citation type="submission" date="2012-07" db="EMBL/GenBank/DDBJ databases">
        <authorList>
            <person name="Barsottini M.R.O."/>
            <person name="Oliveira J.F."/>
            <person name="Teixeira P."/>
            <person name="Pereira G.A.G."/>
            <person name="Ambrosio A.L.B."/>
            <person name="Dias S.M.G."/>
        </authorList>
    </citation>
    <scope>NUCLEOTIDE SEQUENCE</scope>
</reference>
<evidence type="ECO:0000256" key="1">
    <source>
        <dbReference type="ARBA" id="ARBA00004613"/>
    </source>
</evidence>
<dbReference type="GO" id="GO:0005576">
    <property type="term" value="C:extracellular region"/>
    <property type="evidence" value="ECO:0007669"/>
    <property type="project" value="UniProtKB-SubCell"/>
</dbReference>
<evidence type="ECO:0000256" key="2">
    <source>
        <dbReference type="ARBA" id="ARBA00010421"/>
    </source>
</evidence>
<feature type="chain" id="PRO_5004524007" evidence="4">
    <location>
        <begin position="19"/>
        <end position="142"/>
    </location>
</feature>
<feature type="signal peptide" evidence="4">
    <location>
        <begin position="1"/>
        <end position="18"/>
    </location>
</feature>
<dbReference type="CDD" id="cd22778">
    <property type="entry name" value="DPBB_CEPL-like"/>
    <property type="match status" value="1"/>
</dbReference>
<dbReference type="AlphaFoldDB" id="S4UQ19"/>
<evidence type="ECO:0000313" key="5">
    <source>
        <dbReference type="EMBL" id="AGL40511.1"/>
    </source>
</evidence>
<dbReference type="SUPFAM" id="SSF50685">
    <property type="entry name" value="Barwin-like endoglucanases"/>
    <property type="match status" value="1"/>
</dbReference>
<name>S4UQ19_MONPR</name>
<comment type="similarity">
    <text evidence="2">Belongs to the cerato-platanin family.</text>
</comment>
<dbReference type="Pfam" id="PF07249">
    <property type="entry name" value="Cerato-platanin"/>
    <property type="match status" value="1"/>
</dbReference>
<gene>
    <name evidence="5" type="primary">CP9</name>
</gene>
<dbReference type="Gene3D" id="2.40.40.10">
    <property type="entry name" value="RlpA-like domain"/>
    <property type="match status" value="1"/>
</dbReference>
<reference evidence="5" key="2">
    <citation type="journal article" date="2013" name="Mol. Plant Microbe Interact.">
        <title>Functional diversification of cerato-platanins in Moniliophthora perniciosa as seen by differential expression and protein function specialization.</title>
        <authorList>
            <person name="de O Barsottini M.R."/>
            <person name="de Oliveira J.F."/>
            <person name="Adamoski D."/>
            <person name="Teixeira P.J."/>
            <person name="do Prado P.F."/>
            <person name="Tiezzi H.O."/>
            <person name="Sforca M.L."/>
            <person name="Cassago A."/>
            <person name="Portugal R.V."/>
            <person name="de Oliveira P.S."/>
            <person name="de M Zeri A.C."/>
            <person name="Dias S.M."/>
            <person name="Pereira G.A."/>
            <person name="Ambrosio A.L."/>
        </authorList>
    </citation>
    <scope>NUCLEOTIDE SEQUENCE</scope>
</reference>
<dbReference type="InterPro" id="IPR010829">
    <property type="entry name" value="Cerato-platanin"/>
</dbReference>